<dbReference type="GO" id="GO:0016491">
    <property type="term" value="F:oxidoreductase activity"/>
    <property type="evidence" value="ECO:0007669"/>
    <property type="project" value="InterPro"/>
</dbReference>
<name>A0A561TT35_9ACTN</name>
<keyword evidence="3" id="KW-1185">Reference proteome</keyword>
<feature type="domain" description="EthD" evidence="1">
    <location>
        <begin position="14"/>
        <end position="86"/>
    </location>
</feature>
<dbReference type="InterPro" id="IPR009799">
    <property type="entry name" value="EthD_dom"/>
</dbReference>
<dbReference type="OrthoDB" id="5294870at2"/>
<dbReference type="RefSeq" id="WP_145909488.1">
    <property type="nucleotide sequence ID" value="NZ_BAAAMZ010000001.1"/>
</dbReference>
<dbReference type="PANTHER" id="PTHR40260">
    <property type="entry name" value="BLR8190 PROTEIN"/>
    <property type="match status" value="1"/>
</dbReference>
<dbReference type="PANTHER" id="PTHR40260:SF2">
    <property type="entry name" value="BLR8190 PROTEIN"/>
    <property type="match status" value="1"/>
</dbReference>
<evidence type="ECO:0000313" key="3">
    <source>
        <dbReference type="Proteomes" id="UP000317940"/>
    </source>
</evidence>
<dbReference type="Pfam" id="PF07110">
    <property type="entry name" value="EthD"/>
    <property type="match status" value="1"/>
</dbReference>
<accession>A0A561TT35</accession>
<dbReference type="Gene3D" id="3.30.70.100">
    <property type="match status" value="1"/>
</dbReference>
<gene>
    <name evidence="2" type="ORF">FHX73_13318</name>
</gene>
<evidence type="ECO:0000313" key="2">
    <source>
        <dbReference type="EMBL" id="TWF90274.1"/>
    </source>
</evidence>
<reference evidence="2 3" key="1">
    <citation type="submission" date="2019-06" db="EMBL/GenBank/DDBJ databases">
        <title>Sequencing the genomes of 1000 actinobacteria strains.</title>
        <authorList>
            <person name="Klenk H.-P."/>
        </authorList>
    </citation>
    <scope>NUCLEOTIDE SEQUENCE [LARGE SCALE GENOMIC DNA]</scope>
    <source>
        <strain evidence="2 3">DSM 44826</strain>
    </source>
</reference>
<dbReference type="NCBIfam" id="TIGR02118">
    <property type="entry name" value="EthD family reductase"/>
    <property type="match status" value="1"/>
</dbReference>
<dbReference type="Proteomes" id="UP000317940">
    <property type="component" value="Unassembled WGS sequence"/>
</dbReference>
<proteinExistence type="predicted"/>
<dbReference type="InterPro" id="IPR011008">
    <property type="entry name" value="Dimeric_a/b-barrel"/>
</dbReference>
<evidence type="ECO:0000259" key="1">
    <source>
        <dbReference type="Pfam" id="PF07110"/>
    </source>
</evidence>
<dbReference type="EMBL" id="VIWT01000003">
    <property type="protein sequence ID" value="TWF90274.1"/>
    <property type="molecule type" value="Genomic_DNA"/>
</dbReference>
<dbReference type="SUPFAM" id="SSF54909">
    <property type="entry name" value="Dimeric alpha+beta barrel"/>
    <property type="match status" value="1"/>
</dbReference>
<organism evidence="2 3">
    <name type="scientific">Kitasatospora viridis</name>
    <dbReference type="NCBI Taxonomy" id="281105"/>
    <lineage>
        <taxon>Bacteria</taxon>
        <taxon>Bacillati</taxon>
        <taxon>Actinomycetota</taxon>
        <taxon>Actinomycetes</taxon>
        <taxon>Kitasatosporales</taxon>
        <taxon>Streptomycetaceae</taxon>
        <taxon>Kitasatospora</taxon>
    </lineage>
</organism>
<protein>
    <submittedName>
        <fullName evidence="2">Uncharacterized protein (TIGR02118 family)</fullName>
    </submittedName>
</protein>
<sequence length="108" mass="12088">MTARLIVVYEAPSDPEAFDRHYNDVHLPLAHRLPGLRSYTVGRNAVPLRDNRPYYLIGELTWDSMDDLRTAFDSPEGLAAAEDAAELRKYATTRSMVYEATETVATAG</sequence>
<comment type="caution">
    <text evidence="2">The sequence shown here is derived from an EMBL/GenBank/DDBJ whole genome shotgun (WGS) entry which is preliminary data.</text>
</comment>
<dbReference type="AlphaFoldDB" id="A0A561TT35"/>